<keyword evidence="4 10" id="KW-0808">Transferase</keyword>
<evidence type="ECO:0000256" key="1">
    <source>
        <dbReference type="ARBA" id="ARBA00001232"/>
    </source>
</evidence>
<proteinExistence type="inferred from homology"/>
<keyword evidence="3 10" id="KW-0444">Lipid biosynthesis</keyword>
<dbReference type="Proteomes" id="UP000005753">
    <property type="component" value="Chromosome"/>
</dbReference>
<dbReference type="HOGENOM" id="CLU_039379_1_1_9"/>
<evidence type="ECO:0000256" key="4">
    <source>
        <dbReference type="ARBA" id="ARBA00022679"/>
    </source>
</evidence>
<dbReference type="InterPro" id="IPR003664">
    <property type="entry name" value="FA_synthesis"/>
</dbReference>
<keyword evidence="12" id="KW-1185">Reference proteome</keyword>
<dbReference type="Gene3D" id="3.40.718.10">
    <property type="entry name" value="Isopropylmalate Dehydrogenase"/>
    <property type="match status" value="1"/>
</dbReference>
<reference evidence="11 12" key="1">
    <citation type="submission" date="2010-08" db="EMBL/GenBank/DDBJ databases">
        <authorList>
            <consortium name="US DOE Joint Genome Institute (JGI-PGF)"/>
            <person name="Lucas S."/>
            <person name="Copeland A."/>
            <person name="Lapidus A."/>
            <person name="Cheng J.-F."/>
            <person name="Bruce D."/>
            <person name="Goodwin L."/>
            <person name="Pitluck S."/>
            <person name="Land M.L."/>
            <person name="Hauser L."/>
            <person name="Chang Y.-J."/>
            <person name="Anderson I.J."/>
            <person name="Johnson E."/>
            <person name="Mulhopadhyay B."/>
            <person name="Kyrpides N."/>
            <person name="Woyke T.J."/>
        </authorList>
    </citation>
    <scope>NUCLEOTIDE SEQUENCE [LARGE SCALE GENOMIC DNA]</scope>
    <source>
        <strain evidence="11 12">6</strain>
    </source>
</reference>
<organism evidence="11 12">
    <name type="scientific">Eubacterium cellulosolvens (strain ATCC 43171 / JCM 9499 / 6)</name>
    <name type="common">Cillobacterium cellulosolvens</name>
    <dbReference type="NCBI Taxonomy" id="633697"/>
    <lineage>
        <taxon>Bacteria</taxon>
        <taxon>Bacillati</taxon>
        <taxon>Bacillota</taxon>
        <taxon>Clostridia</taxon>
        <taxon>Eubacteriales</taxon>
        <taxon>Eubacteriaceae</taxon>
        <taxon>Eubacterium</taxon>
    </lineage>
</organism>
<dbReference type="SUPFAM" id="SSF53659">
    <property type="entry name" value="Isocitrate/Isopropylmalate dehydrogenase-like"/>
    <property type="match status" value="1"/>
</dbReference>
<evidence type="ECO:0000256" key="10">
    <source>
        <dbReference type="HAMAP-Rule" id="MF_00019"/>
    </source>
</evidence>
<dbReference type="PANTHER" id="PTHR30100:SF1">
    <property type="entry name" value="PHOSPHATE ACYLTRANSFERASE"/>
    <property type="match status" value="1"/>
</dbReference>
<evidence type="ECO:0000256" key="7">
    <source>
        <dbReference type="ARBA" id="ARBA00023264"/>
    </source>
</evidence>
<comment type="function">
    <text evidence="10">Catalyzes the reversible formation of acyl-phosphate (acyl-PO(4)) from acyl-[acyl-carrier-protein] (acyl-ACP). This enzyme utilizes acyl-ACP as fatty acyl donor, but not acyl-CoA.</text>
</comment>
<dbReference type="InterPro" id="IPR012281">
    <property type="entry name" value="Phospholipid_synth_PlsX-like"/>
</dbReference>
<comment type="pathway">
    <text evidence="10">Lipid metabolism; phospholipid metabolism.</text>
</comment>
<dbReference type="PIRSF" id="PIRSF002465">
    <property type="entry name" value="Phsphlp_syn_PlsX"/>
    <property type="match status" value="1"/>
</dbReference>
<keyword evidence="2 10" id="KW-0963">Cytoplasm</keyword>
<accession>I5AQD8</accession>
<dbReference type="UniPathway" id="UPA00085"/>
<evidence type="ECO:0000313" key="11">
    <source>
        <dbReference type="EMBL" id="EIM56011.1"/>
    </source>
</evidence>
<dbReference type="eggNOG" id="COG0416">
    <property type="taxonomic scope" value="Bacteria"/>
</dbReference>
<evidence type="ECO:0000256" key="6">
    <source>
        <dbReference type="ARBA" id="ARBA00023209"/>
    </source>
</evidence>
<sequence>MSESIKVVVDAMGGDNAPEEIVKGAVEALAENENIEIIFTGPEDVVNAELGKYQYPASRVRVVHASQIIETGEPPVKAIQSKKDSSLVVGLNLVHKGEADAFVSSGSTGAVLVGGQAIVKKIRGVHRAPLAPLIPTAKGASLLIDCGASVDARPNHLVQFAVIGSIYMKNVMGISKPRVGLVNIGAEEEKGNALCKETYPLLKACPDINFIGNVEARDIPKGAADVYVTEAFVGNVILKMYEGVGGVLLQQIKAGLTSTLRSTIGAALAKPALKKTLKKFDSSNYGGAPLLGLKGLVVKTHGSAKAGEVKNTILQCIQFKEQDVNGKIQEFLARESAAKDSAG</sequence>
<comment type="similarity">
    <text evidence="10">Belongs to the PlsX family.</text>
</comment>
<gene>
    <name evidence="10" type="primary">plsX</name>
    <name evidence="11" type="ORF">EubceDRAFT1_0149</name>
</gene>
<dbReference type="AlphaFoldDB" id="I5AQD8"/>
<comment type="catalytic activity">
    <reaction evidence="1 10">
        <text>a fatty acyl-[ACP] + phosphate = an acyl phosphate + holo-[ACP]</text>
        <dbReference type="Rhea" id="RHEA:42292"/>
        <dbReference type="Rhea" id="RHEA-COMP:9685"/>
        <dbReference type="Rhea" id="RHEA-COMP:14125"/>
        <dbReference type="ChEBI" id="CHEBI:43474"/>
        <dbReference type="ChEBI" id="CHEBI:59918"/>
        <dbReference type="ChEBI" id="CHEBI:64479"/>
        <dbReference type="ChEBI" id="CHEBI:138651"/>
        <dbReference type="EC" id="2.3.1.274"/>
    </reaction>
</comment>
<protein>
    <recommendedName>
        <fullName evidence="8 10">Phosphate acyltransferase</fullName>
        <ecNumber evidence="8 10">2.3.1.274</ecNumber>
    </recommendedName>
    <alternativeName>
        <fullName evidence="10">Acyl-ACP phosphotransacylase</fullName>
    </alternativeName>
    <alternativeName>
        <fullName evidence="10">Acyl-[acyl-carrier-protein]--phosphate acyltransferase</fullName>
    </alternativeName>
    <alternativeName>
        <fullName evidence="10">Phosphate-acyl-ACP acyltransferase</fullName>
    </alternativeName>
</protein>
<evidence type="ECO:0000256" key="5">
    <source>
        <dbReference type="ARBA" id="ARBA00023098"/>
    </source>
</evidence>
<keyword evidence="5 10" id="KW-0443">Lipid metabolism</keyword>
<name>I5AQD8_EUBC6</name>
<comment type="subunit">
    <text evidence="9 10">Homodimer. Probably interacts with PlsY.</text>
</comment>
<evidence type="ECO:0000313" key="12">
    <source>
        <dbReference type="Proteomes" id="UP000005753"/>
    </source>
</evidence>
<evidence type="ECO:0000256" key="8">
    <source>
        <dbReference type="ARBA" id="ARBA00024069"/>
    </source>
</evidence>
<keyword evidence="7 10" id="KW-1208">Phospholipid metabolism</keyword>
<comment type="subcellular location">
    <subcellularLocation>
        <location evidence="10">Cytoplasm</location>
    </subcellularLocation>
    <text evidence="10">Associated with the membrane possibly through PlsY.</text>
</comment>
<dbReference type="GO" id="GO:0008654">
    <property type="term" value="P:phospholipid biosynthetic process"/>
    <property type="evidence" value="ECO:0007669"/>
    <property type="project" value="UniProtKB-KW"/>
</dbReference>
<dbReference type="PANTHER" id="PTHR30100">
    <property type="entry name" value="FATTY ACID/PHOSPHOLIPID SYNTHESIS PROTEIN PLSX"/>
    <property type="match status" value="1"/>
</dbReference>
<dbReference type="EMBL" id="CM001487">
    <property type="protein sequence ID" value="EIM56011.1"/>
    <property type="molecule type" value="Genomic_DNA"/>
</dbReference>
<dbReference type="HAMAP" id="MF_00019">
    <property type="entry name" value="PlsX"/>
    <property type="match status" value="1"/>
</dbReference>
<keyword evidence="6 10" id="KW-0594">Phospholipid biosynthesis</keyword>
<dbReference type="EC" id="2.3.1.274" evidence="8 10"/>
<dbReference type="OrthoDB" id="9806408at2"/>
<dbReference type="NCBIfam" id="TIGR00182">
    <property type="entry name" value="plsX"/>
    <property type="match status" value="1"/>
</dbReference>
<evidence type="ECO:0000256" key="2">
    <source>
        <dbReference type="ARBA" id="ARBA00022490"/>
    </source>
</evidence>
<dbReference type="Pfam" id="PF02504">
    <property type="entry name" value="FA_synthesis"/>
    <property type="match status" value="1"/>
</dbReference>
<evidence type="ECO:0000256" key="3">
    <source>
        <dbReference type="ARBA" id="ARBA00022516"/>
    </source>
</evidence>
<evidence type="ECO:0000256" key="9">
    <source>
        <dbReference type="ARBA" id="ARBA00046608"/>
    </source>
</evidence>
<dbReference type="GO" id="GO:0006633">
    <property type="term" value="P:fatty acid biosynthetic process"/>
    <property type="evidence" value="ECO:0007669"/>
    <property type="project" value="UniProtKB-UniRule"/>
</dbReference>
<dbReference type="GO" id="GO:0005737">
    <property type="term" value="C:cytoplasm"/>
    <property type="evidence" value="ECO:0007669"/>
    <property type="project" value="UniProtKB-SubCell"/>
</dbReference>
<dbReference type="GO" id="GO:0043811">
    <property type="term" value="F:phosphate:acyl-[acyl carrier protein] acyltransferase activity"/>
    <property type="evidence" value="ECO:0007669"/>
    <property type="project" value="UniProtKB-UniRule"/>
</dbReference>
<reference evidence="11 12" key="2">
    <citation type="submission" date="2012-02" db="EMBL/GenBank/DDBJ databases">
        <title>Improved High-Quality Draft sequence of Eubacterium cellulosolvens 6.</title>
        <authorList>
            <consortium name="US DOE Joint Genome Institute"/>
            <person name="Lucas S."/>
            <person name="Han J."/>
            <person name="Lapidus A."/>
            <person name="Cheng J.-F."/>
            <person name="Goodwin L."/>
            <person name="Pitluck S."/>
            <person name="Peters L."/>
            <person name="Mikhailova N."/>
            <person name="Gu W."/>
            <person name="Detter J.C."/>
            <person name="Han C."/>
            <person name="Tapia R."/>
            <person name="Land M."/>
            <person name="Hauser L."/>
            <person name="Kyrpides N."/>
            <person name="Ivanova N."/>
            <person name="Pagani I."/>
            <person name="Johnson E."/>
            <person name="Mukhopadhyay B."/>
            <person name="Anderson I."/>
            <person name="Woyke T."/>
        </authorList>
    </citation>
    <scope>NUCLEOTIDE SEQUENCE [LARGE SCALE GENOMIC DNA]</scope>
    <source>
        <strain evidence="11 12">6</strain>
    </source>
</reference>
<dbReference type="STRING" id="633697.EubceDRAFT1_0149"/>